<dbReference type="Proteomes" id="UP000001631">
    <property type="component" value="Unassembled WGS sequence"/>
</dbReference>
<evidence type="ECO:0000259" key="1">
    <source>
        <dbReference type="PROSITE" id="PS51186"/>
    </source>
</evidence>
<accession>C0NTW3</accession>
<dbReference type="Pfam" id="PF00583">
    <property type="entry name" value="Acetyltransf_1"/>
    <property type="match status" value="1"/>
</dbReference>
<keyword evidence="3" id="KW-1185">Reference proteome</keyword>
<evidence type="ECO:0000313" key="3">
    <source>
        <dbReference type="Proteomes" id="UP000001631"/>
    </source>
</evidence>
<dbReference type="GeneID" id="69039609"/>
<protein>
    <recommendedName>
        <fullName evidence="1">N-acetyltransferase domain-containing protein</fullName>
    </recommendedName>
</protein>
<dbReference type="InParanoid" id="C0NTW3"/>
<dbReference type="VEuPathDB" id="FungiDB:I7I50_05464"/>
<dbReference type="EMBL" id="GG663371">
    <property type="protein sequence ID" value="EEH05474.1"/>
    <property type="molecule type" value="Genomic_DNA"/>
</dbReference>
<dbReference type="AlphaFoldDB" id="C0NTW3"/>
<feature type="domain" description="N-acetyltransferase" evidence="1">
    <location>
        <begin position="59"/>
        <end position="206"/>
    </location>
</feature>
<name>C0NTW3_AJECG</name>
<sequence length="239" mass="26464">MASNTNYTEVHDLAIVRGTVDDGPAVLHLLDMAVKWLESQGRTGQWGTALFSENLQRVEQFRELATTGQGLWLAVKDAGDTPIPGQDRHFNINSPTENGGAPRVIVGALALGEKMSYVAPVSEPELYVRLLVTDRRYAGSKIGTRLLEHARDVANKAGALLLRVDCYAGGDGKLVQYYESQGFKRFESFKVKGEWPCQVLAQRAKELDHHQRRGVIVFQPYKATSASARCQGTRYTSKQ</sequence>
<dbReference type="Gene3D" id="3.40.630.30">
    <property type="match status" value="1"/>
</dbReference>
<proteinExistence type="predicted"/>
<dbReference type="SUPFAM" id="SSF55729">
    <property type="entry name" value="Acyl-CoA N-acyltransferases (Nat)"/>
    <property type="match status" value="1"/>
</dbReference>
<dbReference type="GO" id="GO:0016747">
    <property type="term" value="F:acyltransferase activity, transferring groups other than amino-acyl groups"/>
    <property type="evidence" value="ECO:0007669"/>
    <property type="project" value="InterPro"/>
</dbReference>
<gene>
    <name evidence="2" type="ORF">HCBG_06593</name>
</gene>
<dbReference type="RefSeq" id="XP_045285955.1">
    <property type="nucleotide sequence ID" value="XM_045433642.1"/>
</dbReference>
<reference evidence="2" key="1">
    <citation type="submission" date="2009-02" db="EMBL/GenBank/DDBJ databases">
        <title>The Genome Sequence of Ajellomyces capsulatus strain G186AR.</title>
        <authorList>
            <consortium name="The Broad Institute Genome Sequencing Platform"/>
            <person name="Champion M."/>
            <person name="Cuomo C."/>
            <person name="Ma L.-J."/>
            <person name="Henn M.R."/>
            <person name="Sil A."/>
            <person name="Goldman B."/>
            <person name="Young S.K."/>
            <person name="Kodira C.D."/>
            <person name="Zeng Q."/>
            <person name="Koehrsen M."/>
            <person name="Alvarado L."/>
            <person name="Berlin A."/>
            <person name="Borenstein D."/>
            <person name="Chen Z."/>
            <person name="Engels R."/>
            <person name="Freedman E."/>
            <person name="Gellesch M."/>
            <person name="Goldberg J."/>
            <person name="Griggs A."/>
            <person name="Gujja S."/>
            <person name="Heiman D."/>
            <person name="Hepburn T."/>
            <person name="Howarth C."/>
            <person name="Jen D."/>
            <person name="Larson L."/>
            <person name="Lewis B."/>
            <person name="Mehta T."/>
            <person name="Park D."/>
            <person name="Pearson M."/>
            <person name="Roberts A."/>
            <person name="Saif S."/>
            <person name="Shea T."/>
            <person name="Shenoy N."/>
            <person name="Sisk P."/>
            <person name="Stolte C."/>
            <person name="Sykes S."/>
            <person name="Walk T."/>
            <person name="White J."/>
            <person name="Yandava C."/>
            <person name="Klein B."/>
            <person name="McEwen J.G."/>
            <person name="Puccia R."/>
            <person name="Goldman G.H."/>
            <person name="Felipe M.S."/>
            <person name="Nino-Vega G."/>
            <person name="San-Blas G."/>
            <person name="Taylor J."/>
            <person name="Mendoza L."/>
            <person name="Galagan J."/>
            <person name="Nusbaum C."/>
            <person name="Birren B."/>
        </authorList>
    </citation>
    <scope>NUCLEOTIDE SEQUENCE</scope>
    <source>
        <strain evidence="2">G186AR</strain>
    </source>
</reference>
<dbReference type="CDD" id="cd04301">
    <property type="entry name" value="NAT_SF"/>
    <property type="match status" value="1"/>
</dbReference>
<dbReference type="HOGENOM" id="CLU_013985_13_1_1"/>
<dbReference type="InterPro" id="IPR016181">
    <property type="entry name" value="Acyl_CoA_acyltransferase"/>
</dbReference>
<evidence type="ECO:0000313" key="2">
    <source>
        <dbReference type="EMBL" id="EEH05474.1"/>
    </source>
</evidence>
<dbReference type="PROSITE" id="PS51186">
    <property type="entry name" value="GNAT"/>
    <property type="match status" value="1"/>
</dbReference>
<dbReference type="InterPro" id="IPR000182">
    <property type="entry name" value="GNAT_dom"/>
</dbReference>
<organism evidence="2 3">
    <name type="scientific">Ajellomyces capsulatus (strain G186AR / H82 / ATCC MYA-2454 / RMSCC 2432)</name>
    <name type="common">Darling's disease fungus</name>
    <name type="synonym">Histoplasma capsulatum</name>
    <dbReference type="NCBI Taxonomy" id="447093"/>
    <lineage>
        <taxon>Eukaryota</taxon>
        <taxon>Fungi</taxon>
        <taxon>Dikarya</taxon>
        <taxon>Ascomycota</taxon>
        <taxon>Pezizomycotina</taxon>
        <taxon>Eurotiomycetes</taxon>
        <taxon>Eurotiomycetidae</taxon>
        <taxon>Onygenales</taxon>
        <taxon>Ajellomycetaceae</taxon>
        <taxon>Histoplasma</taxon>
    </lineage>
</organism>